<accession>A0A7V4KER3</accession>
<dbReference type="InterPro" id="IPR050833">
    <property type="entry name" value="Poly_Biosynth_Transport"/>
</dbReference>
<proteinExistence type="predicted"/>
<dbReference type="GO" id="GO:0005886">
    <property type="term" value="C:plasma membrane"/>
    <property type="evidence" value="ECO:0007669"/>
    <property type="project" value="UniProtKB-SubCell"/>
</dbReference>
<evidence type="ECO:0000256" key="1">
    <source>
        <dbReference type="ARBA" id="ARBA00004651"/>
    </source>
</evidence>
<feature type="transmembrane region" description="Helical" evidence="6">
    <location>
        <begin position="49"/>
        <end position="70"/>
    </location>
</feature>
<dbReference type="AlphaFoldDB" id="A0A7V4KER3"/>
<organism evidence="7">
    <name type="scientific">Fervidobacterium pennivorans</name>
    <dbReference type="NCBI Taxonomy" id="93466"/>
    <lineage>
        <taxon>Bacteria</taxon>
        <taxon>Thermotogati</taxon>
        <taxon>Thermotogota</taxon>
        <taxon>Thermotogae</taxon>
        <taxon>Thermotogales</taxon>
        <taxon>Fervidobacteriaceae</taxon>
        <taxon>Fervidobacterium</taxon>
    </lineage>
</organism>
<comment type="subcellular location">
    <subcellularLocation>
        <location evidence="1">Cell membrane</location>
        <topology evidence="1">Multi-pass membrane protein</topology>
    </subcellularLocation>
</comment>
<keyword evidence="4 6" id="KW-1133">Transmembrane helix</keyword>
<feature type="transmembrane region" description="Helical" evidence="6">
    <location>
        <begin position="120"/>
        <end position="140"/>
    </location>
</feature>
<gene>
    <name evidence="7" type="ORF">ENT78_09515</name>
</gene>
<dbReference type="EMBL" id="DSZZ01000448">
    <property type="protein sequence ID" value="HGU53739.1"/>
    <property type="molecule type" value="Genomic_DNA"/>
</dbReference>
<evidence type="ECO:0000313" key="7">
    <source>
        <dbReference type="EMBL" id="HGU53739.1"/>
    </source>
</evidence>
<evidence type="ECO:0000256" key="5">
    <source>
        <dbReference type="ARBA" id="ARBA00023136"/>
    </source>
</evidence>
<evidence type="ECO:0000256" key="6">
    <source>
        <dbReference type="SAM" id="Phobius"/>
    </source>
</evidence>
<keyword evidence="3 6" id="KW-0812">Transmembrane</keyword>
<feature type="transmembrane region" description="Helical" evidence="6">
    <location>
        <begin position="218"/>
        <end position="235"/>
    </location>
</feature>
<dbReference type="Pfam" id="PF01943">
    <property type="entry name" value="Polysacc_synt"/>
    <property type="match status" value="1"/>
</dbReference>
<feature type="transmembrane region" description="Helical" evidence="6">
    <location>
        <begin position="147"/>
        <end position="170"/>
    </location>
</feature>
<feature type="transmembrane region" description="Helical" evidence="6">
    <location>
        <begin position="82"/>
        <end position="108"/>
    </location>
</feature>
<comment type="caution">
    <text evidence="7">The sequence shown here is derived from an EMBL/GenBank/DDBJ whole genome shotgun (WGS) entry which is preliminary data.</text>
</comment>
<evidence type="ECO:0000256" key="2">
    <source>
        <dbReference type="ARBA" id="ARBA00022475"/>
    </source>
</evidence>
<feature type="transmembrane region" description="Helical" evidence="6">
    <location>
        <begin position="327"/>
        <end position="346"/>
    </location>
</feature>
<feature type="transmembrane region" description="Helical" evidence="6">
    <location>
        <begin position="439"/>
        <end position="457"/>
    </location>
</feature>
<dbReference type="PANTHER" id="PTHR30250">
    <property type="entry name" value="PST FAMILY PREDICTED COLANIC ACID TRANSPORTER"/>
    <property type="match status" value="1"/>
</dbReference>
<feature type="transmembrane region" description="Helical" evidence="6">
    <location>
        <begin position="297"/>
        <end position="321"/>
    </location>
</feature>
<evidence type="ECO:0000256" key="4">
    <source>
        <dbReference type="ARBA" id="ARBA00022989"/>
    </source>
</evidence>
<name>A0A7V4KER3_FERPE</name>
<feature type="transmembrane region" description="Helical" evidence="6">
    <location>
        <begin position="12"/>
        <end position="37"/>
    </location>
</feature>
<sequence length="479" mass="54124">MTPNERDLLKKYISFSLGTWFRALISFFTTPITTWMINPEEFGKATMFSTVYSILLLVALLGTPNSFLRFFPQKSEEEKPVLLWSSVMPPVLLSILLSLVVFIFRSSINTFLVGTPDSKAHVILIATLITGIFQTFNLNLVRSKGRAILFSAIQVIQSLSQMGFIVLYALLVSRDFYTLLYAQLFSNVVALAVGMLFERSYWFPVKIDKKLVFEVIKYGYPFVFSGLLLWLLNWIDRFVLRLYTSFSDIGLYSAAFKIVSAMSLLTTGFSTLWYPFAYEQYEKNPEDKMIFKRALDYMAFLVFSAGFLLLSFKDVIFLLLARSYRPAAAISPFLILNPVMITMAIVVARGIDFSKKTYWFIVSDGAAALFNLAGNFLLVPTLGAKGAAVSTGLSFIIVFAIESSVSKKLYPVPYDLKKVYCLVSLFVFSAVLHTFSQNLLLPVLSSVFGVFVTIFAYKSEFLKVVSIGVEFLKTTFHRK</sequence>
<feature type="transmembrane region" description="Helical" evidence="6">
    <location>
        <begin position="358"/>
        <end position="378"/>
    </location>
</feature>
<protein>
    <submittedName>
        <fullName evidence="7">Lipopolysaccharide biosynthesis protein</fullName>
    </submittedName>
</protein>
<feature type="transmembrane region" description="Helical" evidence="6">
    <location>
        <begin position="255"/>
        <end position="276"/>
    </location>
</feature>
<dbReference type="PANTHER" id="PTHR30250:SF11">
    <property type="entry name" value="O-ANTIGEN TRANSPORTER-RELATED"/>
    <property type="match status" value="1"/>
</dbReference>
<feature type="transmembrane region" description="Helical" evidence="6">
    <location>
        <begin position="384"/>
        <end position="405"/>
    </location>
</feature>
<evidence type="ECO:0000256" key="3">
    <source>
        <dbReference type="ARBA" id="ARBA00022692"/>
    </source>
</evidence>
<keyword evidence="5 6" id="KW-0472">Membrane</keyword>
<feature type="transmembrane region" description="Helical" evidence="6">
    <location>
        <begin position="417"/>
        <end position="433"/>
    </location>
</feature>
<feature type="transmembrane region" description="Helical" evidence="6">
    <location>
        <begin position="176"/>
        <end position="197"/>
    </location>
</feature>
<reference evidence="7" key="1">
    <citation type="journal article" date="2020" name="mSystems">
        <title>Genome- and Community-Level Interaction Insights into Carbon Utilization and Element Cycling Functions of Hydrothermarchaeota in Hydrothermal Sediment.</title>
        <authorList>
            <person name="Zhou Z."/>
            <person name="Liu Y."/>
            <person name="Xu W."/>
            <person name="Pan J."/>
            <person name="Luo Z.H."/>
            <person name="Li M."/>
        </authorList>
    </citation>
    <scope>NUCLEOTIDE SEQUENCE [LARGE SCALE GENOMIC DNA]</scope>
    <source>
        <strain evidence="7">SpSt-61</strain>
    </source>
</reference>
<dbReference type="InterPro" id="IPR002797">
    <property type="entry name" value="Polysacc_synth"/>
</dbReference>
<keyword evidence="2" id="KW-1003">Cell membrane</keyword>